<keyword evidence="2 5" id="KW-0812">Transmembrane</keyword>
<keyword evidence="4 5" id="KW-0472">Membrane</keyword>
<evidence type="ECO:0000256" key="2">
    <source>
        <dbReference type="ARBA" id="ARBA00022692"/>
    </source>
</evidence>
<gene>
    <name evidence="6" type="ORF">ACFOKF_18860</name>
</gene>
<organism evidence="6 7">
    <name type="scientific">Sphingobium rhizovicinum</name>
    <dbReference type="NCBI Taxonomy" id="432308"/>
    <lineage>
        <taxon>Bacteria</taxon>
        <taxon>Pseudomonadati</taxon>
        <taxon>Pseudomonadota</taxon>
        <taxon>Alphaproteobacteria</taxon>
        <taxon>Sphingomonadales</taxon>
        <taxon>Sphingomonadaceae</taxon>
        <taxon>Sphingobium</taxon>
    </lineage>
</organism>
<proteinExistence type="predicted"/>
<feature type="transmembrane region" description="Helical" evidence="5">
    <location>
        <begin position="33"/>
        <end position="51"/>
    </location>
</feature>
<dbReference type="Pfam" id="PF07681">
    <property type="entry name" value="DoxX"/>
    <property type="match status" value="1"/>
</dbReference>
<sequence length="184" mass="19923">MLVGGYLLGGIVKLTDWSAAVAEQAHFGMSPPALWATLTIALELIGPLLILSGRLVWLGGELGVFTLLAAFTANAFWTIRWSGSLHGHNAFFEHLGLIGGFILPLSSLNRRSAVLKQASRGKVGTGFPQKAMRQQKIQTACLALSLCASGPLPRRRRGVAAPTLSITRYDEDWSDLPTRKARHH</sequence>
<comment type="subcellular location">
    <subcellularLocation>
        <location evidence="1">Membrane</location>
        <topology evidence="1">Multi-pass membrane protein</topology>
    </subcellularLocation>
</comment>
<feature type="transmembrane region" description="Helical" evidence="5">
    <location>
        <begin position="58"/>
        <end position="79"/>
    </location>
</feature>
<protein>
    <submittedName>
        <fullName evidence="6">DoxX family protein</fullName>
    </submittedName>
</protein>
<evidence type="ECO:0000313" key="6">
    <source>
        <dbReference type="EMBL" id="MFC3443224.1"/>
    </source>
</evidence>
<keyword evidence="3 5" id="KW-1133">Transmembrane helix</keyword>
<keyword evidence="7" id="KW-1185">Reference proteome</keyword>
<dbReference type="Proteomes" id="UP001595681">
    <property type="component" value="Unassembled WGS sequence"/>
</dbReference>
<accession>A0ABV7NIB1</accession>
<dbReference type="EMBL" id="JBHRVU010000004">
    <property type="protein sequence ID" value="MFC3443224.1"/>
    <property type="molecule type" value="Genomic_DNA"/>
</dbReference>
<evidence type="ECO:0000256" key="4">
    <source>
        <dbReference type="ARBA" id="ARBA00023136"/>
    </source>
</evidence>
<evidence type="ECO:0000256" key="3">
    <source>
        <dbReference type="ARBA" id="ARBA00022989"/>
    </source>
</evidence>
<evidence type="ECO:0000313" key="7">
    <source>
        <dbReference type="Proteomes" id="UP001595681"/>
    </source>
</evidence>
<name>A0ABV7NIB1_9SPHN</name>
<reference evidence="7" key="1">
    <citation type="journal article" date="2019" name="Int. J. Syst. Evol. Microbiol.">
        <title>The Global Catalogue of Microorganisms (GCM) 10K type strain sequencing project: providing services to taxonomists for standard genome sequencing and annotation.</title>
        <authorList>
            <consortium name="The Broad Institute Genomics Platform"/>
            <consortium name="The Broad Institute Genome Sequencing Center for Infectious Disease"/>
            <person name="Wu L."/>
            <person name="Ma J."/>
        </authorList>
    </citation>
    <scope>NUCLEOTIDE SEQUENCE [LARGE SCALE GENOMIC DNA]</scope>
    <source>
        <strain evidence="7">CCM 7491</strain>
    </source>
</reference>
<dbReference type="InterPro" id="IPR032808">
    <property type="entry name" value="DoxX"/>
</dbReference>
<feature type="transmembrane region" description="Helical" evidence="5">
    <location>
        <begin position="91"/>
        <end position="108"/>
    </location>
</feature>
<comment type="caution">
    <text evidence="6">The sequence shown here is derived from an EMBL/GenBank/DDBJ whole genome shotgun (WGS) entry which is preliminary data.</text>
</comment>
<evidence type="ECO:0000256" key="1">
    <source>
        <dbReference type="ARBA" id="ARBA00004141"/>
    </source>
</evidence>
<evidence type="ECO:0000256" key="5">
    <source>
        <dbReference type="SAM" id="Phobius"/>
    </source>
</evidence>
<dbReference type="RefSeq" id="WP_380797593.1">
    <property type="nucleotide sequence ID" value="NZ_JBHRVU010000004.1"/>
</dbReference>